<evidence type="ECO:0000313" key="4">
    <source>
        <dbReference type="Proteomes" id="UP001221142"/>
    </source>
</evidence>
<sequence length="293" mass="33013">MSDAPPPAKRRRQSSPTEDTTPSRSHIWKPFGDIVLQAECTQFRVNRDVLATQSSVFADMFSVPQPPGEPLTGSCCLKLDILYRFEVEERLPFDVIAALLRLGRKYAIHAAESSATRRIHGEYPTTLEDFDAIEQIVGADGVLFDFLNLVEQLAQENIFKGLRRLDGSRVTLAPNIVQSLTIGFQPVLAFQNKTYAWLDNDDIIPAESCKQRSKCTKGCHALRRWLAWDEKRDVPDFFGLFYWDSAWSEDHGICDACNEAGKGAYQASRIKVWEALPGFFGLPPWAELKDVEG</sequence>
<evidence type="ECO:0000259" key="2">
    <source>
        <dbReference type="PROSITE" id="PS50097"/>
    </source>
</evidence>
<protein>
    <recommendedName>
        <fullName evidence="2">BTB domain-containing protein</fullName>
    </recommendedName>
</protein>
<feature type="region of interest" description="Disordered" evidence="1">
    <location>
        <begin position="1"/>
        <end position="25"/>
    </location>
</feature>
<dbReference type="CDD" id="cd18186">
    <property type="entry name" value="BTB_POZ_ZBTB_KLHL-like"/>
    <property type="match status" value="1"/>
</dbReference>
<comment type="caution">
    <text evidence="3">The sequence shown here is derived from an EMBL/GenBank/DDBJ whole genome shotgun (WGS) entry which is preliminary data.</text>
</comment>
<dbReference type="InterPro" id="IPR000210">
    <property type="entry name" value="BTB/POZ_dom"/>
</dbReference>
<organism evidence="3 4">
    <name type="scientific">Roridomyces roridus</name>
    <dbReference type="NCBI Taxonomy" id="1738132"/>
    <lineage>
        <taxon>Eukaryota</taxon>
        <taxon>Fungi</taxon>
        <taxon>Dikarya</taxon>
        <taxon>Basidiomycota</taxon>
        <taxon>Agaricomycotina</taxon>
        <taxon>Agaricomycetes</taxon>
        <taxon>Agaricomycetidae</taxon>
        <taxon>Agaricales</taxon>
        <taxon>Marasmiineae</taxon>
        <taxon>Mycenaceae</taxon>
        <taxon>Roridomyces</taxon>
    </lineage>
</organism>
<reference evidence="3" key="1">
    <citation type="submission" date="2023-03" db="EMBL/GenBank/DDBJ databases">
        <title>Massive genome expansion in bonnet fungi (Mycena s.s.) driven by repeated elements and novel gene families across ecological guilds.</title>
        <authorList>
            <consortium name="Lawrence Berkeley National Laboratory"/>
            <person name="Harder C.B."/>
            <person name="Miyauchi S."/>
            <person name="Viragh M."/>
            <person name="Kuo A."/>
            <person name="Thoen E."/>
            <person name="Andreopoulos B."/>
            <person name="Lu D."/>
            <person name="Skrede I."/>
            <person name="Drula E."/>
            <person name="Henrissat B."/>
            <person name="Morin E."/>
            <person name="Kohler A."/>
            <person name="Barry K."/>
            <person name="LaButti K."/>
            <person name="Morin E."/>
            <person name="Salamov A."/>
            <person name="Lipzen A."/>
            <person name="Mereny Z."/>
            <person name="Hegedus B."/>
            <person name="Baldrian P."/>
            <person name="Stursova M."/>
            <person name="Weitz H."/>
            <person name="Taylor A."/>
            <person name="Grigoriev I.V."/>
            <person name="Nagy L.G."/>
            <person name="Martin F."/>
            <person name="Kauserud H."/>
        </authorList>
    </citation>
    <scope>NUCLEOTIDE SEQUENCE</scope>
    <source>
        <strain evidence="3">9284</strain>
    </source>
</reference>
<dbReference type="PROSITE" id="PS50097">
    <property type="entry name" value="BTB"/>
    <property type="match status" value="1"/>
</dbReference>
<dbReference type="AlphaFoldDB" id="A0AAD7BYN1"/>
<evidence type="ECO:0000313" key="3">
    <source>
        <dbReference type="EMBL" id="KAJ7634488.1"/>
    </source>
</evidence>
<feature type="domain" description="BTB" evidence="2">
    <location>
        <begin position="32"/>
        <end position="62"/>
    </location>
</feature>
<accession>A0AAD7BYN1</accession>
<dbReference type="Proteomes" id="UP001221142">
    <property type="component" value="Unassembled WGS sequence"/>
</dbReference>
<keyword evidence="4" id="KW-1185">Reference proteome</keyword>
<proteinExistence type="predicted"/>
<feature type="compositionally biased region" description="Polar residues" evidence="1">
    <location>
        <begin position="14"/>
        <end position="24"/>
    </location>
</feature>
<dbReference type="EMBL" id="JARKIF010000007">
    <property type="protein sequence ID" value="KAJ7634488.1"/>
    <property type="molecule type" value="Genomic_DNA"/>
</dbReference>
<evidence type="ECO:0000256" key="1">
    <source>
        <dbReference type="SAM" id="MobiDB-lite"/>
    </source>
</evidence>
<dbReference type="InterPro" id="IPR011333">
    <property type="entry name" value="SKP1/BTB/POZ_sf"/>
</dbReference>
<gene>
    <name evidence="3" type="ORF">FB45DRAFT_1025434</name>
</gene>
<name>A0AAD7BYN1_9AGAR</name>
<dbReference type="SUPFAM" id="SSF54695">
    <property type="entry name" value="POZ domain"/>
    <property type="match status" value="1"/>
</dbReference>